<organism evidence="2 3">
    <name type="scientific">Pendulispora brunnea</name>
    <dbReference type="NCBI Taxonomy" id="2905690"/>
    <lineage>
        <taxon>Bacteria</taxon>
        <taxon>Pseudomonadati</taxon>
        <taxon>Myxococcota</taxon>
        <taxon>Myxococcia</taxon>
        <taxon>Myxococcales</taxon>
        <taxon>Sorangiineae</taxon>
        <taxon>Pendulisporaceae</taxon>
        <taxon>Pendulispora</taxon>
    </lineage>
</organism>
<proteinExistence type="predicted"/>
<gene>
    <name evidence="2" type="ORF">LZC95_19800</name>
</gene>
<dbReference type="RefSeq" id="WP_394849683.1">
    <property type="nucleotide sequence ID" value="NZ_CP089982.1"/>
</dbReference>
<dbReference type="SUPFAM" id="SSF110849">
    <property type="entry name" value="ParB/Sulfiredoxin"/>
    <property type="match status" value="1"/>
</dbReference>
<evidence type="ECO:0000256" key="1">
    <source>
        <dbReference type="SAM" id="MobiDB-lite"/>
    </source>
</evidence>
<accession>A0ABZ2KNY7</accession>
<evidence type="ECO:0000313" key="3">
    <source>
        <dbReference type="Proteomes" id="UP001379533"/>
    </source>
</evidence>
<reference evidence="2 3" key="1">
    <citation type="submission" date="2021-12" db="EMBL/GenBank/DDBJ databases">
        <title>Discovery of the Pendulisporaceae a myxobacterial family with distinct sporulation behavior and unique specialized metabolism.</title>
        <authorList>
            <person name="Garcia R."/>
            <person name="Popoff A."/>
            <person name="Bader C.D."/>
            <person name="Loehr J."/>
            <person name="Walesch S."/>
            <person name="Walt C."/>
            <person name="Boldt J."/>
            <person name="Bunk B."/>
            <person name="Haeckl F.J.F.P.J."/>
            <person name="Gunesch A.P."/>
            <person name="Birkelbach J."/>
            <person name="Nuebel U."/>
            <person name="Pietschmann T."/>
            <person name="Bach T."/>
            <person name="Mueller R."/>
        </authorList>
    </citation>
    <scope>NUCLEOTIDE SEQUENCE [LARGE SCALE GENOMIC DNA]</scope>
    <source>
        <strain evidence="2 3">MSr12523</strain>
    </source>
</reference>
<dbReference type="EMBL" id="CP089982">
    <property type="protein sequence ID" value="WXA99053.1"/>
    <property type="molecule type" value="Genomic_DNA"/>
</dbReference>
<evidence type="ECO:0008006" key="4">
    <source>
        <dbReference type="Google" id="ProtNLM"/>
    </source>
</evidence>
<name>A0ABZ2KNY7_9BACT</name>
<sequence length="224" mass="24323">MTAAQFQLLVDNVRRDGGLTSLPLVHGDEILSGNHRVAAAEKAGLEEIDVLEVLGPLDEARRTAIQLSHNAIVGQDDLSILVQQYKSLDFDNKLYSGLNDDVLKQFDDLKVASLATGQTAYQDIVLTFLPEDAAQFLAMLERLGKHAKKNTVLVNALSSFDAVFDAVVRVKKDLNIVNTALAVRAMAELALERLGQLEKQHQQEQPEGAAHESESQGDGGRGSP</sequence>
<dbReference type="Gene3D" id="3.90.1530.10">
    <property type="entry name" value="Conserved hypothetical protein from pyrococcus furiosus pfu- 392566-001, ParB domain"/>
    <property type="match status" value="1"/>
</dbReference>
<feature type="region of interest" description="Disordered" evidence="1">
    <location>
        <begin position="197"/>
        <end position="224"/>
    </location>
</feature>
<protein>
    <recommendedName>
        <fullName evidence="4">ParB/Sulfiredoxin domain-containing protein</fullName>
    </recommendedName>
</protein>
<evidence type="ECO:0000313" key="2">
    <source>
        <dbReference type="EMBL" id="WXA99053.1"/>
    </source>
</evidence>
<keyword evidence="3" id="KW-1185">Reference proteome</keyword>
<dbReference type="Proteomes" id="UP001379533">
    <property type="component" value="Chromosome"/>
</dbReference>
<dbReference type="InterPro" id="IPR036086">
    <property type="entry name" value="ParB/Sulfiredoxin_sf"/>
</dbReference>
<feature type="compositionally biased region" description="Basic and acidic residues" evidence="1">
    <location>
        <begin position="197"/>
        <end position="214"/>
    </location>
</feature>